<dbReference type="RefSeq" id="WP_166397537.1">
    <property type="nucleotide sequence ID" value="NZ_CP045121.1"/>
</dbReference>
<evidence type="ECO:0000313" key="5">
    <source>
        <dbReference type="Proteomes" id="UP000502706"/>
    </source>
</evidence>
<comment type="similarity">
    <text evidence="1">Belongs to the thioesterase PaaI family.</text>
</comment>
<dbReference type="Pfam" id="PF03061">
    <property type="entry name" value="4HBT"/>
    <property type="match status" value="1"/>
</dbReference>
<evidence type="ECO:0000256" key="1">
    <source>
        <dbReference type="ARBA" id="ARBA00008324"/>
    </source>
</evidence>
<dbReference type="PANTHER" id="PTHR21660:SF1">
    <property type="entry name" value="ACYL-COENZYME A THIOESTERASE 13"/>
    <property type="match status" value="1"/>
</dbReference>
<accession>A0A6G8Q060</accession>
<dbReference type="GO" id="GO:0047617">
    <property type="term" value="F:fatty acyl-CoA hydrolase activity"/>
    <property type="evidence" value="ECO:0007669"/>
    <property type="project" value="InterPro"/>
</dbReference>
<feature type="domain" description="Thioesterase" evidence="3">
    <location>
        <begin position="52"/>
        <end position="128"/>
    </location>
</feature>
<proteinExistence type="inferred from homology"/>
<dbReference type="Proteomes" id="UP000502706">
    <property type="component" value="Chromosome"/>
</dbReference>
<keyword evidence="5" id="KW-1185">Reference proteome</keyword>
<keyword evidence="2" id="KW-0378">Hydrolase</keyword>
<dbReference type="CDD" id="cd03443">
    <property type="entry name" value="PaaI_thioesterase"/>
    <property type="match status" value="1"/>
</dbReference>
<dbReference type="SUPFAM" id="SSF54637">
    <property type="entry name" value="Thioesterase/thiol ester dehydrase-isomerase"/>
    <property type="match status" value="1"/>
</dbReference>
<gene>
    <name evidence="4" type="ORF">GBA65_16510</name>
</gene>
<dbReference type="InterPro" id="IPR029069">
    <property type="entry name" value="HotDog_dom_sf"/>
</dbReference>
<name>A0A6G8Q060_9ACTN</name>
<dbReference type="PANTHER" id="PTHR21660">
    <property type="entry name" value="THIOESTERASE SUPERFAMILY MEMBER-RELATED"/>
    <property type="match status" value="1"/>
</dbReference>
<evidence type="ECO:0000259" key="3">
    <source>
        <dbReference type="Pfam" id="PF03061"/>
    </source>
</evidence>
<dbReference type="KEGG" id="rmar:GBA65_16510"/>
<dbReference type="Gene3D" id="3.10.129.10">
    <property type="entry name" value="Hotdog Thioesterase"/>
    <property type="match status" value="1"/>
</dbReference>
<dbReference type="AlphaFoldDB" id="A0A6G8Q060"/>
<dbReference type="InterPro" id="IPR006683">
    <property type="entry name" value="Thioestr_dom"/>
</dbReference>
<protein>
    <recommendedName>
        <fullName evidence="3">Thioesterase domain-containing protein</fullName>
    </recommendedName>
</protein>
<sequence length="147" mass="16095">MDPAIGRRRIPWNEIDFFRWPGLKLLEAENGVSRVELGVENHHRGGGGSPRHVNGGIVSYMFDALLGAAVESTWDEGVIGQVTITLNVQFVDAVEAESRIEGTARVLRRGGGLVFGEGQIFDERGRLGATCTGVYKLFRSKQEARPS</sequence>
<dbReference type="EMBL" id="CP045121">
    <property type="protein sequence ID" value="QIN79863.1"/>
    <property type="molecule type" value="Genomic_DNA"/>
</dbReference>
<reference evidence="4 5" key="1">
    <citation type="submission" date="2019-10" db="EMBL/GenBank/DDBJ databases">
        <title>Rubrobacter sp nov SCSIO 52915 isolated from a deep-sea sediment in the South China Sea.</title>
        <authorList>
            <person name="Chen R.W."/>
        </authorList>
    </citation>
    <scope>NUCLEOTIDE SEQUENCE [LARGE SCALE GENOMIC DNA]</scope>
    <source>
        <strain evidence="4 5">SCSIO 52915</strain>
    </source>
</reference>
<evidence type="ECO:0000313" key="4">
    <source>
        <dbReference type="EMBL" id="QIN79863.1"/>
    </source>
</evidence>
<evidence type="ECO:0000256" key="2">
    <source>
        <dbReference type="ARBA" id="ARBA00022801"/>
    </source>
</evidence>
<organism evidence="4 5">
    <name type="scientific">Rubrobacter marinus</name>
    <dbReference type="NCBI Taxonomy" id="2653852"/>
    <lineage>
        <taxon>Bacteria</taxon>
        <taxon>Bacillati</taxon>
        <taxon>Actinomycetota</taxon>
        <taxon>Rubrobacteria</taxon>
        <taxon>Rubrobacterales</taxon>
        <taxon>Rubrobacteraceae</taxon>
        <taxon>Rubrobacter</taxon>
    </lineage>
</organism>
<dbReference type="InterPro" id="IPR039298">
    <property type="entry name" value="ACOT13"/>
</dbReference>